<organism evidence="1 2">
    <name type="scientific">Nicotiana tabacum</name>
    <name type="common">Common tobacco</name>
    <dbReference type="NCBI Taxonomy" id="4097"/>
    <lineage>
        <taxon>Eukaryota</taxon>
        <taxon>Viridiplantae</taxon>
        <taxon>Streptophyta</taxon>
        <taxon>Embryophyta</taxon>
        <taxon>Tracheophyta</taxon>
        <taxon>Spermatophyta</taxon>
        <taxon>Magnoliopsida</taxon>
        <taxon>eudicotyledons</taxon>
        <taxon>Gunneridae</taxon>
        <taxon>Pentapetalae</taxon>
        <taxon>asterids</taxon>
        <taxon>lamiids</taxon>
        <taxon>Solanales</taxon>
        <taxon>Solanaceae</taxon>
        <taxon>Nicotianoideae</taxon>
        <taxon>Nicotianeae</taxon>
        <taxon>Nicotiana</taxon>
    </lineage>
</organism>
<accession>A0AC58SGL8</accession>
<reference evidence="1" key="1">
    <citation type="journal article" date="2014" name="Nat. Commun.">
        <title>The tobacco genome sequence and its comparison with those of tomato and potato.</title>
        <authorList>
            <person name="Sierro N."/>
            <person name="Battey J.N."/>
            <person name="Ouadi S."/>
            <person name="Bakaher N."/>
            <person name="Bovet L."/>
            <person name="Willig A."/>
            <person name="Goepfert S."/>
            <person name="Peitsch M.C."/>
            <person name="Ivanov N.V."/>
        </authorList>
    </citation>
    <scope>NUCLEOTIDE SEQUENCE [LARGE SCALE GENOMIC DNA]</scope>
</reference>
<dbReference type="RefSeq" id="XP_075084126.1">
    <property type="nucleotide sequence ID" value="XM_075228025.1"/>
</dbReference>
<gene>
    <name evidence="2" type="primary">LOC107764613</name>
</gene>
<proteinExistence type="predicted"/>
<evidence type="ECO:0000313" key="1">
    <source>
        <dbReference type="Proteomes" id="UP000790787"/>
    </source>
</evidence>
<evidence type="ECO:0000313" key="2">
    <source>
        <dbReference type="RefSeq" id="XP_075084126.1"/>
    </source>
</evidence>
<protein>
    <submittedName>
        <fullName evidence="2">Uncharacterized protein LOC107764613</fullName>
    </submittedName>
</protein>
<dbReference type="Proteomes" id="UP000790787">
    <property type="component" value="Chromosome 2"/>
</dbReference>
<keyword evidence="1" id="KW-1185">Reference proteome</keyword>
<sequence>MFSKTPFCFKDICLILTFFSFFFLSLNYHRSTSIFQKLTSFSSTITAATNKNSPTTVNHLVFSIASSSKTFSKRKELLPLWYKPNSTKAYVFLDHTPSDNSPKNIDLPQILIYENTSRFPYTHRKGARYAIGITCMIKQVVARDDPNVRWYIFGDDDTVFFVDNLVKTLEKYDHNEWYYIGSNSESYAQNAYFSFDMAFGGGGYAISRPLAKALAGVLDSCLMRYPNLYGSDARIFSCLAELGVSLTHEPGFHQDDLWGNLFGLLSSHPLSPLLSLHHVERMHSIFPNMTKIQALKHLFKAANADPTRISQQTICYDRKNSLSVSIAWGYAIQVYEGNIKLPDLITVLRTFEPWDKDKKRPHFMFRTRVESNDPCKKMVAFLKSVDSYGNNVWTNYTRYRVGKTCAKDGNKIKNLEEIRVFSRKLDADTRQVRAPRRQCCDVSLSFDKSMDIQIRPSPFNSI</sequence>
<reference evidence="2" key="2">
    <citation type="submission" date="2025-08" db="UniProtKB">
        <authorList>
            <consortium name="RefSeq"/>
        </authorList>
    </citation>
    <scope>IDENTIFICATION</scope>
    <source>
        <tissue evidence="2">Leaf</tissue>
    </source>
</reference>
<name>A0AC58SGL8_TOBAC</name>